<proteinExistence type="predicted"/>
<dbReference type="Gene3D" id="1.10.150.280">
    <property type="entry name" value="AF1531-like domain"/>
    <property type="match status" value="1"/>
</dbReference>
<accession>A0A9Q4C1T2</accession>
<protein>
    <submittedName>
        <fullName evidence="1">DUF655 domain-containing protein</fullName>
    </submittedName>
</protein>
<dbReference type="SUPFAM" id="SSF160975">
    <property type="entry name" value="AF1531-like"/>
    <property type="match status" value="1"/>
</dbReference>
<dbReference type="InterPro" id="IPR012340">
    <property type="entry name" value="NA-bd_OB-fold"/>
</dbReference>
<sequence length="185" mass="21341">MSDKDSDREEYVYVLDYMPTGRSEDRASDEPLAQALGVDGFTLLEILPKKDADVTIGDRLYVGDEERERVDRVKQRIEYTGLTQGSQMELEYAVKDIVEEDEERFLDFFNEAGSVTIRMHQLDLLPGVGEKIRNTVLDERKYDEFESYDDLEDRVSGFHDPAGVLVDRILQEIDGGDVKYKLFVR</sequence>
<gene>
    <name evidence="1" type="ORF">EGH25_03170</name>
</gene>
<reference evidence="1" key="1">
    <citation type="submission" date="2022-09" db="EMBL/GenBank/DDBJ databases">
        <title>Haloadaptaus new haloarchaeum isolated from saline soil.</title>
        <authorList>
            <person name="Duran-Viseras A."/>
            <person name="Sanchez-Porro C."/>
            <person name="Ventosa A."/>
        </authorList>
    </citation>
    <scope>NUCLEOTIDE SEQUENCE</scope>
    <source>
        <strain evidence="1">F3-133</strain>
    </source>
</reference>
<dbReference type="AlphaFoldDB" id="A0A9Q4C1T2"/>
<evidence type="ECO:0000313" key="2">
    <source>
        <dbReference type="Proteomes" id="UP001149411"/>
    </source>
</evidence>
<dbReference type="Pfam" id="PF04919">
    <property type="entry name" value="DUF655"/>
    <property type="match status" value="1"/>
</dbReference>
<dbReference type="EMBL" id="RKLV01000002">
    <property type="protein sequence ID" value="MCX2818352.1"/>
    <property type="molecule type" value="Genomic_DNA"/>
</dbReference>
<dbReference type="Proteomes" id="UP001149411">
    <property type="component" value="Unassembled WGS sequence"/>
</dbReference>
<dbReference type="Gene3D" id="2.40.50.140">
    <property type="entry name" value="Nucleic acid-binding proteins"/>
    <property type="match status" value="1"/>
</dbReference>
<organism evidence="1 2">
    <name type="scientific">Halorutilus salinus</name>
    <dbReference type="NCBI Taxonomy" id="2487751"/>
    <lineage>
        <taxon>Archaea</taxon>
        <taxon>Methanobacteriati</taxon>
        <taxon>Methanobacteriota</taxon>
        <taxon>Stenosarchaea group</taxon>
        <taxon>Halobacteria</taxon>
        <taxon>Halorutilales</taxon>
        <taxon>Halorutilaceae</taxon>
        <taxon>Halorutilus</taxon>
    </lineage>
</organism>
<dbReference type="InterPro" id="IPR007003">
    <property type="entry name" value="DUF655"/>
</dbReference>
<name>A0A9Q4C1T2_9EURY</name>
<dbReference type="RefSeq" id="WP_266086144.1">
    <property type="nucleotide sequence ID" value="NZ_RKLV01000002.1"/>
</dbReference>
<comment type="caution">
    <text evidence="1">The sequence shown here is derived from an EMBL/GenBank/DDBJ whole genome shotgun (WGS) entry which is preliminary data.</text>
</comment>
<dbReference type="PANTHER" id="PTHR40734">
    <property type="entry name" value="TRNA-SPECIFIC ADENOSINE DEAMINASE-RELATED"/>
    <property type="match status" value="1"/>
</dbReference>
<evidence type="ECO:0000313" key="1">
    <source>
        <dbReference type="EMBL" id="MCX2818352.1"/>
    </source>
</evidence>
<keyword evidence="2" id="KW-1185">Reference proteome</keyword>
<dbReference type="PANTHER" id="PTHR40734:SF1">
    <property type="entry name" value="DNA-BINDING PROTEIN"/>
    <property type="match status" value="1"/>
</dbReference>